<dbReference type="SUPFAM" id="SSF51197">
    <property type="entry name" value="Clavaminate synthase-like"/>
    <property type="match status" value="1"/>
</dbReference>
<feature type="region of interest" description="Disordered" evidence="4">
    <location>
        <begin position="297"/>
        <end position="326"/>
    </location>
</feature>
<dbReference type="Pfam" id="PF13532">
    <property type="entry name" value="2OG-FeII_Oxy_2"/>
    <property type="match status" value="1"/>
</dbReference>
<dbReference type="InterPro" id="IPR012677">
    <property type="entry name" value="Nucleotide-bd_a/b_plait_sf"/>
</dbReference>
<keyword evidence="8" id="KW-1185">Reference proteome</keyword>
<dbReference type="Pfam" id="PF00076">
    <property type="entry name" value="RRM_1"/>
    <property type="match status" value="1"/>
</dbReference>
<dbReference type="PANTHER" id="PTHR12463">
    <property type="entry name" value="OXYGENASE-RELATED"/>
    <property type="match status" value="1"/>
</dbReference>
<dbReference type="InterPro" id="IPR032857">
    <property type="entry name" value="ALKBH4"/>
</dbReference>
<dbReference type="SMART" id="SM00360">
    <property type="entry name" value="RRM"/>
    <property type="match status" value="1"/>
</dbReference>
<dbReference type="PANTHER" id="PTHR12463:SF1">
    <property type="entry name" value="2-OXOGLUTARATE AND FE-DEPENDENT OXYGENASE FAMILY PROTEIN"/>
    <property type="match status" value="1"/>
</dbReference>
<evidence type="ECO:0000259" key="6">
    <source>
        <dbReference type="PROSITE" id="PS51471"/>
    </source>
</evidence>
<keyword evidence="3" id="KW-0694">RNA-binding</keyword>
<evidence type="ECO:0000256" key="1">
    <source>
        <dbReference type="ARBA" id="ARBA00001954"/>
    </source>
</evidence>
<evidence type="ECO:0000313" key="8">
    <source>
        <dbReference type="Proteomes" id="UP000230750"/>
    </source>
</evidence>
<dbReference type="GO" id="GO:0016491">
    <property type="term" value="F:oxidoreductase activity"/>
    <property type="evidence" value="ECO:0007669"/>
    <property type="project" value="TreeGrafter"/>
</dbReference>
<dbReference type="PROSITE" id="PS50102">
    <property type="entry name" value="RRM"/>
    <property type="match status" value="1"/>
</dbReference>
<name>A0A2G8JIX7_STIJA</name>
<evidence type="ECO:0000256" key="4">
    <source>
        <dbReference type="SAM" id="MobiDB-lite"/>
    </source>
</evidence>
<comment type="similarity">
    <text evidence="2">Belongs to the alkB family.</text>
</comment>
<sequence length="359" mass="40286">MKPSWAETALYLNLLVANGGLGNSVSREEIVNLFRPFGLLESVTMEEQMPHCFVTFSDVEFATNAVKALNGHQLSTGSTAHQNVTLYVSYVDKDPTQGTKLPKWIMWGIYSVAYFQQFIEVMKNVPRNLKHRKVKHFGYDFNYDTNNVDINRPLEEPMPTLLRDVIDRIMQTGHVTYRPDQVTVNQYLPGQGIPPHVDTHSAFEDSIVSLSLGSMVSMEFSHPDGTQHSKVLPPRSLLVMTGESRYLWNHGITPRKHDVVAEAGGDDGMTLATRGIRTSFTFRAVRGRPCQCAFPSKCDSQTDMPAQPKAEPSKPEVQKPNSEAEAMELEERQVHRFTMRSPLTSVTLATNPGLMYPIS</sequence>
<reference evidence="7 8" key="1">
    <citation type="journal article" date="2017" name="PLoS Biol.">
        <title>The sea cucumber genome provides insights into morphological evolution and visceral regeneration.</title>
        <authorList>
            <person name="Zhang X."/>
            <person name="Sun L."/>
            <person name="Yuan J."/>
            <person name="Sun Y."/>
            <person name="Gao Y."/>
            <person name="Zhang L."/>
            <person name="Li S."/>
            <person name="Dai H."/>
            <person name="Hamel J.F."/>
            <person name="Liu C."/>
            <person name="Yu Y."/>
            <person name="Liu S."/>
            <person name="Lin W."/>
            <person name="Guo K."/>
            <person name="Jin S."/>
            <person name="Xu P."/>
            <person name="Storey K.B."/>
            <person name="Huan P."/>
            <person name="Zhang T."/>
            <person name="Zhou Y."/>
            <person name="Zhang J."/>
            <person name="Lin C."/>
            <person name="Li X."/>
            <person name="Xing L."/>
            <person name="Huo D."/>
            <person name="Sun M."/>
            <person name="Wang L."/>
            <person name="Mercier A."/>
            <person name="Li F."/>
            <person name="Yang H."/>
            <person name="Xiang J."/>
        </authorList>
    </citation>
    <scope>NUCLEOTIDE SEQUENCE [LARGE SCALE GENOMIC DNA]</scope>
    <source>
        <strain evidence="7">Shaxun</strain>
        <tissue evidence="7">Muscle</tissue>
    </source>
</reference>
<dbReference type="GO" id="GO:0070988">
    <property type="term" value="P:demethylation"/>
    <property type="evidence" value="ECO:0007669"/>
    <property type="project" value="InterPro"/>
</dbReference>
<dbReference type="OrthoDB" id="271595at2759"/>
<comment type="cofactor">
    <cofactor evidence="1">
        <name>Fe(2+)</name>
        <dbReference type="ChEBI" id="CHEBI:29033"/>
    </cofactor>
</comment>
<dbReference type="GO" id="GO:0032451">
    <property type="term" value="F:demethylase activity"/>
    <property type="evidence" value="ECO:0007669"/>
    <property type="project" value="TreeGrafter"/>
</dbReference>
<evidence type="ECO:0000256" key="3">
    <source>
        <dbReference type="PROSITE-ProRule" id="PRU00176"/>
    </source>
</evidence>
<dbReference type="STRING" id="307972.A0A2G8JIX7"/>
<feature type="domain" description="RRM" evidence="5">
    <location>
        <begin position="8"/>
        <end position="93"/>
    </location>
</feature>
<evidence type="ECO:0000259" key="5">
    <source>
        <dbReference type="PROSITE" id="PS50102"/>
    </source>
</evidence>
<comment type="caution">
    <text evidence="7">The sequence shown here is derived from an EMBL/GenBank/DDBJ whole genome shotgun (WGS) entry which is preliminary data.</text>
</comment>
<dbReference type="InterPro" id="IPR005123">
    <property type="entry name" value="Oxoglu/Fe-dep_dioxygenase_dom"/>
</dbReference>
<dbReference type="SUPFAM" id="SSF54928">
    <property type="entry name" value="RNA-binding domain, RBD"/>
    <property type="match status" value="1"/>
</dbReference>
<dbReference type="AlphaFoldDB" id="A0A2G8JIX7"/>
<dbReference type="InterPro" id="IPR037151">
    <property type="entry name" value="AlkB-like_sf"/>
</dbReference>
<evidence type="ECO:0000256" key="2">
    <source>
        <dbReference type="ARBA" id="ARBA00007879"/>
    </source>
</evidence>
<dbReference type="Gene3D" id="3.30.70.330">
    <property type="match status" value="1"/>
</dbReference>
<feature type="domain" description="Fe2OG dioxygenase" evidence="6">
    <location>
        <begin position="178"/>
        <end position="286"/>
    </location>
</feature>
<dbReference type="GO" id="GO:0003723">
    <property type="term" value="F:RNA binding"/>
    <property type="evidence" value="ECO:0007669"/>
    <property type="project" value="UniProtKB-UniRule"/>
</dbReference>
<dbReference type="InterPro" id="IPR000504">
    <property type="entry name" value="RRM_dom"/>
</dbReference>
<organism evidence="7 8">
    <name type="scientific">Stichopus japonicus</name>
    <name type="common">Sea cucumber</name>
    <dbReference type="NCBI Taxonomy" id="307972"/>
    <lineage>
        <taxon>Eukaryota</taxon>
        <taxon>Metazoa</taxon>
        <taxon>Echinodermata</taxon>
        <taxon>Eleutherozoa</taxon>
        <taxon>Echinozoa</taxon>
        <taxon>Holothuroidea</taxon>
        <taxon>Aspidochirotacea</taxon>
        <taxon>Aspidochirotida</taxon>
        <taxon>Stichopodidae</taxon>
        <taxon>Apostichopus</taxon>
    </lineage>
</organism>
<dbReference type="InterPro" id="IPR027450">
    <property type="entry name" value="AlkB-like"/>
</dbReference>
<evidence type="ECO:0000313" key="7">
    <source>
        <dbReference type="EMBL" id="PIK35687.1"/>
    </source>
</evidence>
<protein>
    <submittedName>
        <fullName evidence="7">Putative alkylated DNA repair protein alkB-like 8</fullName>
    </submittedName>
</protein>
<dbReference type="EMBL" id="MRZV01001838">
    <property type="protein sequence ID" value="PIK35687.1"/>
    <property type="molecule type" value="Genomic_DNA"/>
</dbReference>
<dbReference type="PROSITE" id="PS51471">
    <property type="entry name" value="FE2OG_OXY"/>
    <property type="match status" value="1"/>
</dbReference>
<accession>A0A2G8JIX7</accession>
<proteinExistence type="inferred from homology"/>
<dbReference type="Gene3D" id="2.60.120.590">
    <property type="entry name" value="Alpha-ketoglutarate-dependent dioxygenase AlkB-like"/>
    <property type="match status" value="1"/>
</dbReference>
<gene>
    <name evidence="7" type="ORF">BSL78_27485</name>
</gene>
<dbReference type="Proteomes" id="UP000230750">
    <property type="component" value="Unassembled WGS sequence"/>
</dbReference>
<dbReference type="InterPro" id="IPR035979">
    <property type="entry name" value="RBD_domain_sf"/>
</dbReference>